<proteinExistence type="predicted"/>
<geneLocation type="plasmid" evidence="1 2">
    <name>p_unnamed2</name>
</geneLocation>
<evidence type="ECO:0000313" key="1">
    <source>
        <dbReference type="EMBL" id="QNP54395.1"/>
    </source>
</evidence>
<dbReference type="EMBL" id="CP060786">
    <property type="protein sequence ID" value="QNP54395.1"/>
    <property type="molecule type" value="Genomic_DNA"/>
</dbReference>
<accession>A0A7H0H1H9</accession>
<organism evidence="1 2">
    <name type="scientific">Hymenobacter qilianensis</name>
    <dbReference type="NCBI Taxonomy" id="1385715"/>
    <lineage>
        <taxon>Bacteria</taxon>
        <taxon>Pseudomonadati</taxon>
        <taxon>Bacteroidota</taxon>
        <taxon>Cytophagia</taxon>
        <taxon>Cytophagales</taxon>
        <taxon>Hymenobacteraceae</taxon>
        <taxon>Hymenobacter</taxon>
    </lineage>
</organism>
<gene>
    <name evidence="1" type="ORF">H9L05_22240</name>
</gene>
<dbReference type="AlphaFoldDB" id="A0A7H0H1H9"/>
<keyword evidence="1" id="KW-0614">Plasmid</keyword>
<dbReference type="Proteomes" id="UP000516093">
    <property type="component" value="Plasmid p_unnamed2"/>
</dbReference>
<evidence type="ECO:0000313" key="2">
    <source>
        <dbReference type="Proteomes" id="UP000516093"/>
    </source>
</evidence>
<protein>
    <submittedName>
        <fullName evidence="1">Uncharacterized protein</fullName>
    </submittedName>
</protein>
<keyword evidence="2" id="KW-1185">Reference proteome</keyword>
<dbReference type="RefSeq" id="WP_187734554.1">
    <property type="nucleotide sequence ID" value="NZ_BMFN01000006.1"/>
</dbReference>
<name>A0A7H0H1H9_9BACT</name>
<dbReference type="KEGG" id="hqi:H9L05_22240"/>
<sequence>MFNFENLDQKTRQYMLLEAQEAIRTSQLNYSQRFTEQGIERYPQLLLEAIQSGNERTLAAALKQQECFNSHEKHGAVVRKVPENAELTFAEGEFNNFYMRGVCHRAFGEGHMVEIYRAKAASSPRVASNLIEGNLEDPRRVLLLIKNSLDGSKRGSGMPAGSNSGLSVRLTVVPVQK</sequence>
<reference evidence="1 2" key="1">
    <citation type="submission" date="2020-08" db="EMBL/GenBank/DDBJ databases">
        <title>Genome sequence of Hymenobacter qilianensis JCM 19763T.</title>
        <authorList>
            <person name="Hyun D.-W."/>
            <person name="Bae J.-W."/>
        </authorList>
    </citation>
    <scope>NUCLEOTIDE SEQUENCE [LARGE SCALE GENOMIC DNA]</scope>
    <source>
        <strain evidence="1 2">JCM 19763</strain>
        <plasmid evidence="1 2">p_unnamed2</plasmid>
    </source>
</reference>